<dbReference type="SUPFAM" id="SSF58104">
    <property type="entry name" value="Methyl-accepting chemotaxis protein (MCP) signaling domain"/>
    <property type="match status" value="1"/>
</dbReference>
<dbReference type="InterPro" id="IPR033479">
    <property type="entry name" value="dCache_1"/>
</dbReference>
<protein>
    <recommendedName>
        <fullName evidence="16">Chemotaxis protein</fullName>
    </recommendedName>
</protein>
<feature type="coiled-coil region" evidence="10">
    <location>
        <begin position="464"/>
        <end position="491"/>
    </location>
</feature>
<dbReference type="AlphaFoldDB" id="A0A3S9T1J5"/>
<dbReference type="CDD" id="cd11386">
    <property type="entry name" value="MCP_signal"/>
    <property type="match status" value="1"/>
</dbReference>
<feature type="transmembrane region" description="Helical" evidence="11">
    <location>
        <begin position="308"/>
        <end position="328"/>
    </location>
</feature>
<dbReference type="RefSeq" id="WP_127017756.1">
    <property type="nucleotide sequence ID" value="NZ_CP016379.1"/>
</dbReference>
<feature type="domain" description="Methyl-accepting transducer" evidence="12">
    <location>
        <begin position="400"/>
        <end position="657"/>
    </location>
</feature>
<feature type="domain" description="HAMP" evidence="13">
    <location>
        <begin position="329"/>
        <end position="381"/>
    </location>
</feature>
<comment type="similarity">
    <text evidence="8">Belongs to the methyl-accepting chemotaxis (MCP) protein family.</text>
</comment>
<dbReference type="Pfam" id="PF02743">
    <property type="entry name" value="dCache_1"/>
    <property type="match status" value="1"/>
</dbReference>
<dbReference type="SMART" id="SM00283">
    <property type="entry name" value="MA"/>
    <property type="match status" value="1"/>
</dbReference>
<organism evidence="14 15">
    <name type="scientific">Anoxybacter fermentans</name>
    <dbReference type="NCBI Taxonomy" id="1323375"/>
    <lineage>
        <taxon>Bacteria</taxon>
        <taxon>Bacillati</taxon>
        <taxon>Bacillota</taxon>
        <taxon>Clostridia</taxon>
        <taxon>Halanaerobiales</taxon>
        <taxon>Anoxybacter</taxon>
    </lineage>
</organism>
<dbReference type="InterPro" id="IPR003660">
    <property type="entry name" value="HAMP_dom"/>
</dbReference>
<dbReference type="InterPro" id="IPR004089">
    <property type="entry name" value="MCPsignal_dom"/>
</dbReference>
<evidence type="ECO:0000259" key="12">
    <source>
        <dbReference type="PROSITE" id="PS50111"/>
    </source>
</evidence>
<dbReference type="SMART" id="SM00304">
    <property type="entry name" value="HAMP"/>
    <property type="match status" value="2"/>
</dbReference>
<evidence type="ECO:0000256" key="1">
    <source>
        <dbReference type="ARBA" id="ARBA00004651"/>
    </source>
</evidence>
<evidence type="ECO:0000256" key="2">
    <source>
        <dbReference type="ARBA" id="ARBA00022475"/>
    </source>
</evidence>
<evidence type="ECO:0000256" key="10">
    <source>
        <dbReference type="SAM" id="Coils"/>
    </source>
</evidence>
<dbReference type="PROSITE" id="PS50885">
    <property type="entry name" value="HAMP"/>
    <property type="match status" value="1"/>
</dbReference>
<evidence type="ECO:0000256" key="7">
    <source>
        <dbReference type="ARBA" id="ARBA00023224"/>
    </source>
</evidence>
<evidence type="ECO:0000256" key="8">
    <source>
        <dbReference type="ARBA" id="ARBA00029447"/>
    </source>
</evidence>
<dbReference type="Gene3D" id="6.10.340.10">
    <property type="match status" value="1"/>
</dbReference>
<evidence type="ECO:0000313" key="15">
    <source>
        <dbReference type="Proteomes" id="UP000267250"/>
    </source>
</evidence>
<dbReference type="GO" id="GO:0005886">
    <property type="term" value="C:plasma membrane"/>
    <property type="evidence" value="ECO:0007669"/>
    <property type="project" value="UniProtKB-SubCell"/>
</dbReference>
<evidence type="ECO:0000259" key="13">
    <source>
        <dbReference type="PROSITE" id="PS50885"/>
    </source>
</evidence>
<dbReference type="CDD" id="cd12913">
    <property type="entry name" value="PDC1_MCP_like"/>
    <property type="match status" value="1"/>
</dbReference>
<keyword evidence="2" id="KW-1003">Cell membrane</keyword>
<evidence type="ECO:0000256" key="9">
    <source>
        <dbReference type="PROSITE-ProRule" id="PRU00284"/>
    </source>
</evidence>
<dbReference type="KEGG" id="aft:BBF96_13990"/>
<dbReference type="CDD" id="cd12912">
    <property type="entry name" value="PDC2_MCP_like"/>
    <property type="match status" value="1"/>
</dbReference>
<evidence type="ECO:0000256" key="3">
    <source>
        <dbReference type="ARBA" id="ARBA00022500"/>
    </source>
</evidence>
<dbReference type="PANTHER" id="PTHR32089">
    <property type="entry name" value="METHYL-ACCEPTING CHEMOTAXIS PROTEIN MCPB"/>
    <property type="match status" value="1"/>
</dbReference>
<dbReference type="GO" id="GO:0006935">
    <property type="term" value="P:chemotaxis"/>
    <property type="evidence" value="ECO:0007669"/>
    <property type="project" value="UniProtKB-KW"/>
</dbReference>
<keyword evidence="7 9" id="KW-0807">Transducer</keyword>
<dbReference type="PANTHER" id="PTHR32089:SF112">
    <property type="entry name" value="LYSOZYME-LIKE PROTEIN-RELATED"/>
    <property type="match status" value="1"/>
</dbReference>
<feature type="coiled-coil region" evidence="10">
    <location>
        <begin position="660"/>
        <end position="687"/>
    </location>
</feature>
<keyword evidence="10" id="KW-0175">Coiled coil</keyword>
<dbReference type="Proteomes" id="UP000267250">
    <property type="component" value="Chromosome"/>
</dbReference>
<name>A0A3S9T1J5_9FIRM</name>
<gene>
    <name evidence="14" type="ORF">BBF96_13990</name>
</gene>
<evidence type="ECO:0000256" key="11">
    <source>
        <dbReference type="SAM" id="Phobius"/>
    </source>
</evidence>
<evidence type="ECO:0000313" key="14">
    <source>
        <dbReference type="EMBL" id="AZR74399.1"/>
    </source>
</evidence>
<dbReference type="Pfam" id="PF00015">
    <property type="entry name" value="MCPsignal"/>
    <property type="match status" value="1"/>
</dbReference>
<keyword evidence="6 11" id="KW-0472">Membrane</keyword>
<dbReference type="PROSITE" id="PS50111">
    <property type="entry name" value="CHEMOTAXIS_TRANSDUC_2"/>
    <property type="match status" value="1"/>
</dbReference>
<dbReference type="Gene3D" id="3.30.450.20">
    <property type="entry name" value="PAS domain"/>
    <property type="match status" value="1"/>
</dbReference>
<keyword evidence="5 11" id="KW-1133">Transmembrane helix</keyword>
<keyword evidence="4 11" id="KW-0812">Transmembrane</keyword>
<dbReference type="GO" id="GO:0007165">
    <property type="term" value="P:signal transduction"/>
    <property type="evidence" value="ECO:0007669"/>
    <property type="project" value="UniProtKB-KW"/>
</dbReference>
<comment type="subcellular location">
    <subcellularLocation>
        <location evidence="1">Cell membrane</location>
        <topology evidence="1">Multi-pass membrane protein</topology>
    </subcellularLocation>
</comment>
<sequence>MKKISSKIILAIVVCSAIIALLVGSISIIKSSDVIQQEAYKKLLLMAENTANLFSQSVVQYECVVRSISITVSNSLKVDHLKNDEILKHSLSVLDPIIKDFGKNTAGAIGVYFVLNPELTGDIYQIWYADENENGNFKKQAKLSINKFTPDNPDMAWYYNPIKMGKGLWTLPFINPVTNKYVISYTEPIYIDNTLIGVAGIDVSFEKFRQAVLDIEVYDTGYAFLMNENYNFLAHPNFTENDNLKTIENGFFKSLAETIKTKHSGVIEYNYKGQDKILGYSHLANGHILAVTGTKKEALKEMINLRNLLLGLTITALILAAALGFILARTISKPLINLKEAFNKAALGDLTVKANIKSKDEVGEVGKGFNTMTEKLCNLIEKIASVSDFVNSASNQLSKASLDSTAVSEEISASIEEVASRANEQSNTMEKAASMTRLLSKEVVELGKMGTQVGESAQKTSQSAQEGKKAIEKIRNQMNQIQNTITETSAVVNELVNKSNKINEIVEIINRIANQTQLLALNAAIEAARAGEAGKGFAVVADEIKALAEETVTSAEEIGKLIKETQEETSKVNIAMEHGIKEVKAGNKVVETTSGIFDEIVSAAKDNLEFANKANTYIEKITDFSNQILEKIEEVAVIAQQTSASAEEVSASTEEQTATIEEISTSAEKLHQMAEELKQLIEQFKYK</sequence>
<keyword evidence="3" id="KW-0145">Chemotaxis</keyword>
<accession>A0A3S9T1J5</accession>
<evidence type="ECO:0008006" key="16">
    <source>
        <dbReference type="Google" id="ProtNLM"/>
    </source>
</evidence>
<evidence type="ECO:0000256" key="5">
    <source>
        <dbReference type="ARBA" id="ARBA00022989"/>
    </source>
</evidence>
<evidence type="ECO:0000256" key="4">
    <source>
        <dbReference type="ARBA" id="ARBA00022692"/>
    </source>
</evidence>
<dbReference type="OrthoDB" id="9804955at2"/>
<reference evidence="14 15" key="1">
    <citation type="submission" date="2016-07" db="EMBL/GenBank/DDBJ databases">
        <title>Genome and transcriptome analysis of iron-reducing fermentative bacteria Anoxybacter fermentans.</title>
        <authorList>
            <person name="Zeng X."/>
            <person name="Shao Z."/>
        </authorList>
    </citation>
    <scope>NUCLEOTIDE SEQUENCE [LARGE SCALE GENOMIC DNA]</scope>
    <source>
        <strain evidence="14 15">DY22613</strain>
    </source>
</reference>
<dbReference type="CDD" id="cd06225">
    <property type="entry name" value="HAMP"/>
    <property type="match status" value="1"/>
</dbReference>
<keyword evidence="15" id="KW-1185">Reference proteome</keyword>
<evidence type="ECO:0000256" key="6">
    <source>
        <dbReference type="ARBA" id="ARBA00023136"/>
    </source>
</evidence>
<dbReference type="EMBL" id="CP016379">
    <property type="protein sequence ID" value="AZR74399.1"/>
    <property type="molecule type" value="Genomic_DNA"/>
</dbReference>
<proteinExistence type="inferred from homology"/>
<dbReference type="Pfam" id="PF00672">
    <property type="entry name" value="HAMP"/>
    <property type="match status" value="1"/>
</dbReference>
<dbReference type="Gene3D" id="1.10.287.950">
    <property type="entry name" value="Methyl-accepting chemotaxis protein"/>
    <property type="match status" value="1"/>
</dbReference>